<accession>A0A0M3ULI3</accession>
<organism evidence="1 2">
    <name type="scientific">Streptococcus phage A25</name>
    <dbReference type="NCBI Taxonomy" id="1701850"/>
    <lineage>
        <taxon>Viruses</taxon>
        <taxon>Duplodnaviria</taxon>
        <taxon>Heunggongvirae</taxon>
        <taxon>Uroviricota</taxon>
        <taxon>Caudoviricetes</taxon>
        <taxon>Stonewallvirus</taxon>
        <taxon>Stonewallvirus A25</taxon>
    </lineage>
</organism>
<dbReference type="KEGG" id="vg:26519730"/>
<protein>
    <submittedName>
        <fullName evidence="1">Putative minor capsid protein</fullName>
    </submittedName>
</protein>
<proteinExistence type="predicted"/>
<dbReference type="EMBL" id="KT388093">
    <property type="protein sequence ID" value="ALF02712.1"/>
    <property type="molecule type" value="Genomic_DNA"/>
</dbReference>
<dbReference type="OrthoDB" id="14096at10239"/>
<keyword evidence="2" id="KW-1185">Reference proteome</keyword>
<dbReference type="GeneID" id="26519730"/>
<evidence type="ECO:0000313" key="1">
    <source>
        <dbReference type="EMBL" id="ALF02712.1"/>
    </source>
</evidence>
<dbReference type="InterPro" id="IPR019612">
    <property type="entry name" value="Minor_capsid_put"/>
</dbReference>
<gene>
    <name evidence="1" type="ORF">A25_32</name>
</gene>
<sequence>MIMIDKRLLTDTISVRKVDGKDDFGDVTYSDPLDIKPVRFDRSVAVTGTNNSKTRQKVGTVYIYPKFASVTVDDSWLGAIVNDGARDYLVTGYEVNTLNGKIFSYEVEVI</sequence>
<dbReference type="RefSeq" id="YP_009191539.1">
    <property type="nucleotide sequence ID" value="NC_028697.1"/>
</dbReference>
<evidence type="ECO:0000313" key="2">
    <source>
        <dbReference type="Proteomes" id="UP000201602"/>
    </source>
</evidence>
<name>A0A0M3ULI3_9CAUD</name>
<reference evidence="1 2" key="1">
    <citation type="submission" date="2015-08" db="EMBL/GenBank/DDBJ databases">
        <title>Complete genome sequence of transducing bacteriophage A25 of Streptococcus pyogenes.</title>
        <authorList>
            <person name="McCullor K.A."/>
            <person name="King C.J."/>
            <person name="Postoak B.M."/>
            <person name="McShan W.M."/>
        </authorList>
    </citation>
    <scope>NUCLEOTIDE SEQUENCE [LARGE SCALE GENOMIC DNA]</scope>
</reference>
<dbReference type="Proteomes" id="UP000201602">
    <property type="component" value="Segment"/>
</dbReference>
<dbReference type="Pfam" id="PF10665">
    <property type="entry name" value="Minor_capsid_1"/>
    <property type="match status" value="1"/>
</dbReference>